<dbReference type="InterPro" id="IPR005121">
    <property type="entry name" value="Fdx_antiC-bd"/>
</dbReference>
<dbReference type="SUPFAM" id="SSF55681">
    <property type="entry name" value="Class II aaRS and biotin synthetases"/>
    <property type="match status" value="1"/>
</dbReference>
<evidence type="ECO:0000256" key="7">
    <source>
        <dbReference type="ARBA" id="ARBA00022741"/>
    </source>
</evidence>
<comment type="cofactor">
    <cofactor evidence="1">
        <name>Mg(2+)</name>
        <dbReference type="ChEBI" id="CHEBI:18420"/>
    </cofactor>
</comment>
<evidence type="ECO:0000256" key="8">
    <source>
        <dbReference type="ARBA" id="ARBA00022840"/>
    </source>
</evidence>
<dbReference type="InterPro" id="IPR045060">
    <property type="entry name" value="Phe-tRNA-ligase_IIc_bsu"/>
</dbReference>
<dbReference type="GO" id="GO:0003723">
    <property type="term" value="F:RNA binding"/>
    <property type="evidence" value="ECO:0007669"/>
    <property type="project" value="InterPro"/>
</dbReference>
<dbReference type="Gene3D" id="3.30.70.380">
    <property type="entry name" value="Ferrodoxin-fold anticodon-binding domain"/>
    <property type="match status" value="1"/>
</dbReference>
<dbReference type="Proteomes" id="UP000034591">
    <property type="component" value="Unassembled WGS sequence"/>
</dbReference>
<dbReference type="SMART" id="SM00873">
    <property type="entry name" value="B3_4"/>
    <property type="match status" value="1"/>
</dbReference>
<dbReference type="EMBL" id="LBTI01000040">
    <property type="protein sequence ID" value="KKQ36724.1"/>
    <property type="molecule type" value="Genomic_DNA"/>
</dbReference>
<dbReference type="Pfam" id="PF17759">
    <property type="entry name" value="tRNA_synthFbeta"/>
    <property type="match status" value="1"/>
</dbReference>
<dbReference type="Gene3D" id="3.50.40.10">
    <property type="entry name" value="Phenylalanyl-trna Synthetase, Chain B, domain 3"/>
    <property type="match status" value="1"/>
</dbReference>
<dbReference type="Gene3D" id="3.30.56.10">
    <property type="match status" value="2"/>
</dbReference>
<protein>
    <recommendedName>
        <fullName evidence="4">phenylalanine--tRNA ligase</fullName>
        <ecNumber evidence="4">6.1.1.20</ecNumber>
    </recommendedName>
    <alternativeName>
        <fullName evidence="12">Phenylalanyl-tRNA synthetase beta subunit</fullName>
    </alternativeName>
</protein>
<evidence type="ECO:0000313" key="17">
    <source>
        <dbReference type="Proteomes" id="UP000034591"/>
    </source>
</evidence>
<comment type="similarity">
    <text evidence="2">Belongs to the phenylalanyl-tRNA synthetase beta subunit family. Type 1 subfamily.</text>
</comment>
<evidence type="ECO:0000256" key="2">
    <source>
        <dbReference type="ARBA" id="ARBA00008653"/>
    </source>
</evidence>
<dbReference type="PATRIC" id="fig|1618545.3.peg.597"/>
<dbReference type="InterPro" id="IPR041616">
    <property type="entry name" value="PheRS_beta_core"/>
</dbReference>
<dbReference type="Pfam" id="PF03147">
    <property type="entry name" value="FDX-ACB"/>
    <property type="match status" value="1"/>
</dbReference>
<name>A0A0G0JJ22_9BACT</name>
<keyword evidence="7" id="KW-0547">Nucleotide-binding</keyword>
<evidence type="ECO:0000313" key="16">
    <source>
        <dbReference type="EMBL" id="KKQ36724.1"/>
    </source>
</evidence>
<dbReference type="InterPro" id="IPR005146">
    <property type="entry name" value="B3/B4_tRNA-bd"/>
</dbReference>
<dbReference type="InterPro" id="IPR004532">
    <property type="entry name" value="Phe-tRNA-ligase_IIc_bsu_bact"/>
</dbReference>
<feature type="domain" description="B5" evidence="15">
    <location>
        <begin position="285"/>
        <end position="361"/>
    </location>
</feature>
<organism evidence="16 17">
    <name type="scientific">Candidatus Woesebacteria bacterium GW2011_GWA1_37_7</name>
    <dbReference type="NCBI Taxonomy" id="1618545"/>
    <lineage>
        <taxon>Bacteria</taxon>
        <taxon>Candidatus Woeseibacteriota</taxon>
    </lineage>
</organism>
<dbReference type="SUPFAM" id="SSF54991">
    <property type="entry name" value="Anticodon-binding domain of PheRS"/>
    <property type="match status" value="1"/>
</dbReference>
<keyword evidence="11" id="KW-0030">Aminoacyl-tRNA synthetase</keyword>
<dbReference type="GO" id="GO:0009328">
    <property type="term" value="C:phenylalanine-tRNA ligase complex"/>
    <property type="evidence" value="ECO:0007669"/>
    <property type="project" value="TreeGrafter"/>
</dbReference>
<dbReference type="PROSITE" id="PS51483">
    <property type="entry name" value="B5"/>
    <property type="match status" value="1"/>
</dbReference>
<dbReference type="SMART" id="SM00896">
    <property type="entry name" value="FDX-ACB"/>
    <property type="match status" value="1"/>
</dbReference>
<dbReference type="InterPro" id="IPR020825">
    <property type="entry name" value="Phe-tRNA_synthase-like_B3/B4"/>
</dbReference>
<proteinExistence type="inferred from homology"/>
<dbReference type="SUPFAM" id="SSF46955">
    <property type="entry name" value="Putative DNA-binding domain"/>
    <property type="match status" value="2"/>
</dbReference>
<dbReference type="EC" id="6.1.1.20" evidence="4"/>
<dbReference type="PROSITE" id="PS51447">
    <property type="entry name" value="FDX_ACB"/>
    <property type="match status" value="1"/>
</dbReference>
<comment type="subunit">
    <text evidence="3">Tetramer of two alpha and two beta subunits.</text>
</comment>
<evidence type="ECO:0000259" key="15">
    <source>
        <dbReference type="PROSITE" id="PS51483"/>
    </source>
</evidence>
<dbReference type="SMART" id="SM00874">
    <property type="entry name" value="B5"/>
    <property type="match status" value="1"/>
</dbReference>
<comment type="catalytic activity">
    <reaction evidence="13">
        <text>tRNA(Phe) + L-phenylalanine + ATP = L-phenylalanyl-tRNA(Phe) + AMP + diphosphate + H(+)</text>
        <dbReference type="Rhea" id="RHEA:19413"/>
        <dbReference type="Rhea" id="RHEA-COMP:9668"/>
        <dbReference type="Rhea" id="RHEA-COMP:9699"/>
        <dbReference type="ChEBI" id="CHEBI:15378"/>
        <dbReference type="ChEBI" id="CHEBI:30616"/>
        <dbReference type="ChEBI" id="CHEBI:33019"/>
        <dbReference type="ChEBI" id="CHEBI:58095"/>
        <dbReference type="ChEBI" id="CHEBI:78442"/>
        <dbReference type="ChEBI" id="CHEBI:78531"/>
        <dbReference type="ChEBI" id="CHEBI:456215"/>
        <dbReference type="EC" id="6.1.1.20"/>
    </reaction>
</comment>
<evidence type="ECO:0000256" key="1">
    <source>
        <dbReference type="ARBA" id="ARBA00001946"/>
    </source>
</evidence>
<sequence>MRIPINWLEEHVKLPGKLSELTNRLTYAGHMLDKIDKVNENTVIDLELRGNRADCYSIMGIAKEVSALFKTPLKNVDLLKIKSAQKIKDINITVKSRYLQRVMSVKITDAKIGKSPGWLKDRLMEYGITSINNIVDLTNYVMVETGQPMHAFDFDKVGSDLEIRTAEKNEKIVTFLGDEIVLDKDDLVWANKGSILSVAGAIGGKNHSISDDTKNVLLEAASYDQANIRRTVHRHNLLTDAGLRHEKDLDPNLVELGFCRFLYLLDKNGWGDIAESALDFYPKPIHPWKVSLNYDYLKSFSGVDINKENLKADLKWLNFITQEETAEKIDVLCPTYRTDVKLEEDLIEEIIRLYGYEKIPASVLSLETPENITPDYVNQEIELKNHMIHMGYDEVISSPFVIPDYQKLNFSLSEKASPVTIINRPSPEIEEMRMTLIPSLLGFVKKIINERGEEARIFEIGKIYFQKNDKYIEKRVLGISYWKKSKKGFRKFKGYLDSLIKLMRLADIKFKAIKIPQIYNSYNLILNNEIVGVGGQIDDIYFAEIYLDALLGKSEKQKVNLWQKYPPQIEDLTIKIPKQVEIGKVIQSIKSANKMISKVTFTDRYKDNYTFRIYYQHSDKTLGDKEVEEIRKVIVSAVKKQ</sequence>
<evidence type="ECO:0000256" key="11">
    <source>
        <dbReference type="ARBA" id="ARBA00023146"/>
    </source>
</evidence>
<dbReference type="Pfam" id="PF03483">
    <property type="entry name" value="B3_4"/>
    <property type="match status" value="1"/>
</dbReference>
<evidence type="ECO:0000259" key="14">
    <source>
        <dbReference type="PROSITE" id="PS51447"/>
    </source>
</evidence>
<gene>
    <name evidence="16" type="ORF">US53_C0040G0003</name>
</gene>
<evidence type="ECO:0000256" key="9">
    <source>
        <dbReference type="ARBA" id="ARBA00022842"/>
    </source>
</evidence>
<dbReference type="PANTHER" id="PTHR10947">
    <property type="entry name" value="PHENYLALANYL-TRNA SYNTHETASE BETA CHAIN AND LEUCINE-RICH REPEAT-CONTAINING PROTEIN 47"/>
    <property type="match status" value="1"/>
</dbReference>
<feature type="domain" description="FDX-ACB" evidence="14">
    <location>
        <begin position="563"/>
        <end position="641"/>
    </location>
</feature>
<dbReference type="AlphaFoldDB" id="A0A0G0JJ22"/>
<reference evidence="16 17" key="1">
    <citation type="journal article" date="2015" name="Nature">
        <title>rRNA introns, odd ribosomes, and small enigmatic genomes across a large radiation of phyla.</title>
        <authorList>
            <person name="Brown C.T."/>
            <person name="Hug L.A."/>
            <person name="Thomas B.C."/>
            <person name="Sharon I."/>
            <person name="Castelle C.J."/>
            <person name="Singh A."/>
            <person name="Wilkins M.J."/>
            <person name="Williams K.H."/>
            <person name="Banfield J.F."/>
        </authorList>
    </citation>
    <scope>NUCLEOTIDE SEQUENCE [LARGE SCALE GENOMIC DNA]</scope>
</reference>
<comment type="caution">
    <text evidence="16">The sequence shown here is derived from an EMBL/GenBank/DDBJ whole genome shotgun (WGS) entry which is preliminary data.</text>
</comment>
<dbReference type="GO" id="GO:0006432">
    <property type="term" value="P:phenylalanyl-tRNA aminoacylation"/>
    <property type="evidence" value="ECO:0007669"/>
    <property type="project" value="InterPro"/>
</dbReference>
<evidence type="ECO:0000256" key="10">
    <source>
        <dbReference type="ARBA" id="ARBA00022917"/>
    </source>
</evidence>
<keyword evidence="10" id="KW-0648">Protein biosynthesis</keyword>
<keyword evidence="8" id="KW-0067">ATP-binding</keyword>
<dbReference type="GO" id="GO:0005524">
    <property type="term" value="F:ATP binding"/>
    <property type="evidence" value="ECO:0007669"/>
    <property type="project" value="UniProtKB-KW"/>
</dbReference>
<dbReference type="Pfam" id="PF03484">
    <property type="entry name" value="B5"/>
    <property type="match status" value="1"/>
</dbReference>
<dbReference type="GO" id="GO:0004826">
    <property type="term" value="F:phenylalanine-tRNA ligase activity"/>
    <property type="evidence" value="ECO:0007669"/>
    <property type="project" value="UniProtKB-EC"/>
</dbReference>
<dbReference type="InterPro" id="IPR009061">
    <property type="entry name" value="DNA-bd_dom_put_sf"/>
</dbReference>
<evidence type="ECO:0000256" key="13">
    <source>
        <dbReference type="ARBA" id="ARBA00049255"/>
    </source>
</evidence>
<evidence type="ECO:0000256" key="5">
    <source>
        <dbReference type="ARBA" id="ARBA00022598"/>
    </source>
</evidence>
<dbReference type="InterPro" id="IPR045864">
    <property type="entry name" value="aa-tRNA-synth_II/BPL/LPL"/>
</dbReference>
<dbReference type="InterPro" id="IPR005147">
    <property type="entry name" value="tRNA_synthase_B5-dom"/>
</dbReference>
<evidence type="ECO:0000256" key="4">
    <source>
        <dbReference type="ARBA" id="ARBA00012814"/>
    </source>
</evidence>
<dbReference type="NCBIfam" id="TIGR00472">
    <property type="entry name" value="pheT_bact"/>
    <property type="match status" value="1"/>
</dbReference>
<accession>A0A0G0JJ22</accession>
<dbReference type="InterPro" id="IPR036690">
    <property type="entry name" value="Fdx_antiC-bd_sf"/>
</dbReference>
<evidence type="ECO:0000256" key="6">
    <source>
        <dbReference type="ARBA" id="ARBA00022723"/>
    </source>
</evidence>
<keyword evidence="5 16" id="KW-0436">Ligase</keyword>
<evidence type="ECO:0000256" key="3">
    <source>
        <dbReference type="ARBA" id="ARBA00011209"/>
    </source>
</evidence>
<keyword evidence="9" id="KW-0460">Magnesium</keyword>
<dbReference type="PANTHER" id="PTHR10947:SF0">
    <property type="entry name" value="PHENYLALANINE--TRNA LIGASE BETA SUBUNIT"/>
    <property type="match status" value="1"/>
</dbReference>
<dbReference type="Gene3D" id="3.30.930.10">
    <property type="entry name" value="Bira Bifunctional Protein, Domain 2"/>
    <property type="match status" value="1"/>
</dbReference>
<keyword evidence="6" id="KW-0479">Metal-binding</keyword>
<dbReference type="STRING" id="1618545.US53_C0040G0003"/>
<dbReference type="SUPFAM" id="SSF56037">
    <property type="entry name" value="PheT/TilS domain"/>
    <property type="match status" value="1"/>
</dbReference>
<dbReference type="GO" id="GO:0000287">
    <property type="term" value="F:magnesium ion binding"/>
    <property type="evidence" value="ECO:0007669"/>
    <property type="project" value="InterPro"/>
</dbReference>
<evidence type="ECO:0000256" key="12">
    <source>
        <dbReference type="ARBA" id="ARBA00033189"/>
    </source>
</evidence>